<dbReference type="EMBL" id="SNRW01024522">
    <property type="protein sequence ID" value="KAA6362207.1"/>
    <property type="molecule type" value="Genomic_DNA"/>
</dbReference>
<evidence type="ECO:0000313" key="1">
    <source>
        <dbReference type="EMBL" id="KAA6362207.1"/>
    </source>
</evidence>
<evidence type="ECO:0000313" key="2">
    <source>
        <dbReference type="Proteomes" id="UP000324800"/>
    </source>
</evidence>
<accession>A0A5J4TVA4</accession>
<name>A0A5J4TVA4_9EUKA</name>
<dbReference type="Proteomes" id="UP000324800">
    <property type="component" value="Unassembled WGS sequence"/>
</dbReference>
<proteinExistence type="predicted"/>
<reference evidence="1 2" key="1">
    <citation type="submission" date="2019-03" db="EMBL/GenBank/DDBJ databases">
        <title>Single cell metagenomics reveals metabolic interactions within the superorganism composed of flagellate Streblomastix strix and complex community of Bacteroidetes bacteria on its surface.</title>
        <authorList>
            <person name="Treitli S.C."/>
            <person name="Kolisko M."/>
            <person name="Husnik F."/>
            <person name="Keeling P."/>
            <person name="Hampl V."/>
        </authorList>
    </citation>
    <scope>NUCLEOTIDE SEQUENCE [LARGE SCALE GENOMIC DNA]</scope>
    <source>
        <strain evidence="1">ST1C</strain>
    </source>
</reference>
<feature type="non-terminal residue" evidence="1">
    <location>
        <position position="334"/>
    </location>
</feature>
<dbReference type="AlphaFoldDB" id="A0A5J4TVA4"/>
<organism evidence="1 2">
    <name type="scientific">Streblomastix strix</name>
    <dbReference type="NCBI Taxonomy" id="222440"/>
    <lineage>
        <taxon>Eukaryota</taxon>
        <taxon>Metamonada</taxon>
        <taxon>Preaxostyla</taxon>
        <taxon>Oxymonadida</taxon>
        <taxon>Streblomastigidae</taxon>
        <taxon>Streblomastix</taxon>
    </lineage>
</organism>
<comment type="caution">
    <text evidence="1">The sequence shown here is derived from an EMBL/GenBank/DDBJ whole genome shotgun (WGS) entry which is preliminary data.</text>
</comment>
<sequence length="334" mass="36208">MIYGDKLQINPITSSFADGLRISRTVQNTGSSSINLGCSRTAVTGGIAGQWTIVSPYSTYTNNPLGLIIAPTIQVGDNTIGLQISPDCSKLTFNGSKVLIGNGTNQQILLGDGTAKPIIYATRTDFITTPQKFVKLCTFNPLLQSNCISVEFQVRGRSGFGLLQFHQITSTAGLTNCNYHFQPNYQYCMQQAYALYFGTGEARTCELWVQLQVWINSVEIDYTNSGTVTAPISNILTTLPVDALPTDYTSMITLTPNLQLDNLTINNAPFTQNGLLKINPTSSDYTEGIRIARSSNGNCSGIYFGCNLNSTSGTMEGQWNIVNTPDGQLQIGVN</sequence>
<gene>
    <name evidence="1" type="ORF">EZS28_042266</name>
</gene>
<protein>
    <submittedName>
        <fullName evidence="1">Uncharacterized protein</fullName>
    </submittedName>
</protein>